<dbReference type="Pfam" id="PF25989">
    <property type="entry name" value="YknX_C"/>
    <property type="match status" value="1"/>
</dbReference>
<dbReference type="OrthoDB" id="9806939at2"/>
<dbReference type="PANTHER" id="PTHR30469:SF15">
    <property type="entry name" value="HLYD FAMILY OF SECRETION PROTEINS"/>
    <property type="match status" value="1"/>
</dbReference>
<dbReference type="Gene3D" id="2.40.420.20">
    <property type="match status" value="1"/>
</dbReference>
<dbReference type="InterPro" id="IPR006143">
    <property type="entry name" value="RND_pump_MFP"/>
</dbReference>
<evidence type="ECO:0000313" key="4">
    <source>
        <dbReference type="EMBL" id="AMY08343.1"/>
    </source>
</evidence>
<dbReference type="GO" id="GO:0015562">
    <property type="term" value="F:efflux transmembrane transporter activity"/>
    <property type="evidence" value="ECO:0007669"/>
    <property type="project" value="TreeGrafter"/>
</dbReference>
<dbReference type="PATRIC" id="fig|1813736.3.peg.1595"/>
<evidence type="ECO:0000313" key="5">
    <source>
        <dbReference type="Proteomes" id="UP000076079"/>
    </source>
</evidence>
<dbReference type="KEGG" id="abac:LuPra_01537"/>
<protein>
    <submittedName>
        <fullName evidence="4">Cation efflux system protein CzcB</fullName>
    </submittedName>
</protein>
<keyword evidence="5" id="KW-1185">Reference proteome</keyword>
<dbReference type="SUPFAM" id="SSF111369">
    <property type="entry name" value="HlyD-like secretion proteins"/>
    <property type="match status" value="1"/>
</dbReference>
<sequence length="384" mass="38606">MTSATCHSLTALVLAVVGLAGCRAPSNEEVTSDATVSVSVDRARLGDIRAVVHASGVVSPSPGAELIVVAPEVARIAEIARGNGDHVRRGDVLVRFELPGAIADVQRQEAEVARAHAALDAAAAAETRAAELFDRGIAARREVEESHRASADARAAIAQATAALGAAQAVAARATVRATFDGIVVRRLHNPGDLVEATATDPILHVIDPHRLEIVAAIPIADASRIRVGAAARASGGVLDAEPVTLKVVAGPGTVDAGTATVPIRVALTGATTAPAGAAVEIDIDAEQHAHAVLVAAAAIVREGEETAVFIATGNKAVRRAVRLGLTDGTNAEILSGVKAGELVVVDGQAGLPDGAAIAVATAADASATSKSKSRPAGARNEAQ</sequence>
<proteinExistence type="inferred from homology"/>
<gene>
    <name evidence="4" type="primary">czcB_2</name>
    <name evidence="4" type="ORF">LuPra_01537</name>
</gene>
<evidence type="ECO:0000256" key="2">
    <source>
        <dbReference type="SAM" id="MobiDB-lite"/>
    </source>
</evidence>
<dbReference type="InterPro" id="IPR058637">
    <property type="entry name" value="YknX-like_C"/>
</dbReference>
<name>A0A143PJC0_LUTPR</name>
<feature type="domain" description="YknX-like C-terminal permuted SH3-like" evidence="3">
    <location>
        <begin position="297"/>
        <end position="360"/>
    </location>
</feature>
<dbReference type="NCBIfam" id="TIGR01730">
    <property type="entry name" value="RND_mfp"/>
    <property type="match status" value="1"/>
</dbReference>
<feature type="region of interest" description="Disordered" evidence="2">
    <location>
        <begin position="364"/>
        <end position="384"/>
    </location>
</feature>
<reference evidence="4 5" key="1">
    <citation type="journal article" date="2016" name="Genome Announc.">
        <title>First Complete Genome Sequence of a Subdivision 6 Acidobacterium Strain.</title>
        <authorList>
            <person name="Huang S."/>
            <person name="Vieira S."/>
            <person name="Bunk B."/>
            <person name="Riedel T."/>
            <person name="Sproer C."/>
            <person name="Overmann J."/>
        </authorList>
    </citation>
    <scope>NUCLEOTIDE SEQUENCE [LARGE SCALE GENOMIC DNA]</scope>
    <source>
        <strain evidence="5">DSM 100886 HEG_-6_39</strain>
    </source>
</reference>
<dbReference type="STRING" id="1855912.LuPra_01537"/>
<reference evidence="5" key="2">
    <citation type="submission" date="2016-04" db="EMBL/GenBank/DDBJ databases">
        <title>First Complete Genome Sequence of a Subdivision 6 Acidobacterium.</title>
        <authorList>
            <person name="Huang S."/>
            <person name="Vieira S."/>
            <person name="Bunk B."/>
            <person name="Riedel T."/>
            <person name="Sproeer C."/>
            <person name="Overmann J."/>
        </authorList>
    </citation>
    <scope>NUCLEOTIDE SEQUENCE [LARGE SCALE GENOMIC DNA]</scope>
    <source>
        <strain evidence="5">DSM 100886 HEG_-6_39</strain>
    </source>
</reference>
<dbReference type="EMBL" id="CP015136">
    <property type="protein sequence ID" value="AMY08343.1"/>
    <property type="molecule type" value="Genomic_DNA"/>
</dbReference>
<dbReference type="Proteomes" id="UP000076079">
    <property type="component" value="Chromosome"/>
</dbReference>
<dbReference type="GO" id="GO:1990281">
    <property type="term" value="C:efflux pump complex"/>
    <property type="evidence" value="ECO:0007669"/>
    <property type="project" value="TreeGrafter"/>
</dbReference>
<dbReference type="RefSeq" id="WP_110170192.1">
    <property type="nucleotide sequence ID" value="NZ_CP015136.1"/>
</dbReference>
<comment type="similarity">
    <text evidence="1">Belongs to the membrane fusion protein (MFP) (TC 8.A.1) family.</text>
</comment>
<dbReference type="Gene3D" id="2.40.50.100">
    <property type="match status" value="1"/>
</dbReference>
<evidence type="ECO:0000259" key="3">
    <source>
        <dbReference type="Pfam" id="PF25989"/>
    </source>
</evidence>
<evidence type="ECO:0000256" key="1">
    <source>
        <dbReference type="ARBA" id="ARBA00009477"/>
    </source>
</evidence>
<dbReference type="AlphaFoldDB" id="A0A143PJC0"/>
<dbReference type="Gene3D" id="1.10.287.470">
    <property type="entry name" value="Helix hairpin bin"/>
    <property type="match status" value="1"/>
</dbReference>
<organism evidence="4 5">
    <name type="scientific">Luteitalea pratensis</name>
    <dbReference type="NCBI Taxonomy" id="1855912"/>
    <lineage>
        <taxon>Bacteria</taxon>
        <taxon>Pseudomonadati</taxon>
        <taxon>Acidobacteriota</taxon>
        <taxon>Vicinamibacteria</taxon>
        <taxon>Vicinamibacterales</taxon>
        <taxon>Vicinamibacteraceae</taxon>
        <taxon>Luteitalea</taxon>
    </lineage>
</organism>
<dbReference type="Gene3D" id="2.40.30.170">
    <property type="match status" value="1"/>
</dbReference>
<dbReference type="PANTHER" id="PTHR30469">
    <property type="entry name" value="MULTIDRUG RESISTANCE PROTEIN MDTA"/>
    <property type="match status" value="1"/>
</dbReference>
<accession>A0A143PJC0</accession>